<evidence type="ECO:0000313" key="2">
    <source>
        <dbReference type="EMBL" id="KAG1295110.1"/>
    </source>
</evidence>
<keyword evidence="1" id="KW-0175">Coiled coil</keyword>
<organism evidence="2 3">
    <name type="scientific">Rhizopus oryzae</name>
    <name type="common">Mucormycosis agent</name>
    <name type="synonym">Rhizopus arrhizus var. delemar</name>
    <dbReference type="NCBI Taxonomy" id="64495"/>
    <lineage>
        <taxon>Eukaryota</taxon>
        <taxon>Fungi</taxon>
        <taxon>Fungi incertae sedis</taxon>
        <taxon>Mucoromycota</taxon>
        <taxon>Mucoromycotina</taxon>
        <taxon>Mucoromycetes</taxon>
        <taxon>Mucorales</taxon>
        <taxon>Mucorineae</taxon>
        <taxon>Rhizopodaceae</taxon>
        <taxon>Rhizopus</taxon>
    </lineage>
</organism>
<protein>
    <submittedName>
        <fullName evidence="2">Uncharacterized protein</fullName>
    </submittedName>
</protein>
<name>A0A9P7BK06_RHIOR</name>
<comment type="caution">
    <text evidence="2">The sequence shown here is derived from an EMBL/GenBank/DDBJ whole genome shotgun (WGS) entry which is preliminary data.</text>
</comment>
<dbReference type="Proteomes" id="UP000716291">
    <property type="component" value="Unassembled WGS sequence"/>
</dbReference>
<sequence length="246" mass="27434">MENINQSDLTTTLANLYNMVHLLTDQIAELVTRFDTLESANQHLNRELDRMTAVVTQLSASNAAAKAKNNQTTSATVNNIAAKSIVTETRGIEASQYAPKTTTSVTDPTSWAIDVKKPYNNRGPTEAQKRIATARAFTIPSTEINGYDTVYIPRSRRLSRTEIQRRFHLLGIDINRIIDISLPARTVIGLLVHQTFKSELVATLQDCHIQIIPDFSPSAPEHIADPKYSTYSVEERSRLGRAFHQG</sequence>
<reference evidence="2" key="1">
    <citation type="journal article" date="2020" name="Microb. Genom.">
        <title>Genetic diversity of clinical and environmental Mucorales isolates obtained from an investigation of mucormycosis cases among solid organ transplant recipients.</title>
        <authorList>
            <person name="Nguyen M.H."/>
            <person name="Kaul D."/>
            <person name="Muto C."/>
            <person name="Cheng S.J."/>
            <person name="Richter R.A."/>
            <person name="Bruno V.M."/>
            <person name="Liu G."/>
            <person name="Beyhan S."/>
            <person name="Sundermann A.J."/>
            <person name="Mounaud S."/>
            <person name="Pasculle A.W."/>
            <person name="Nierman W.C."/>
            <person name="Driscoll E."/>
            <person name="Cumbie R."/>
            <person name="Clancy C.J."/>
            <person name="Dupont C.L."/>
        </authorList>
    </citation>
    <scope>NUCLEOTIDE SEQUENCE</scope>
    <source>
        <strain evidence="2">GL11</strain>
    </source>
</reference>
<accession>A0A9P7BK06</accession>
<feature type="coiled-coil region" evidence="1">
    <location>
        <begin position="27"/>
        <end position="54"/>
    </location>
</feature>
<dbReference type="AlphaFoldDB" id="A0A9P7BK06"/>
<gene>
    <name evidence="2" type="ORF">G6F64_013354</name>
</gene>
<keyword evidence="3" id="KW-1185">Reference proteome</keyword>
<evidence type="ECO:0000256" key="1">
    <source>
        <dbReference type="SAM" id="Coils"/>
    </source>
</evidence>
<evidence type="ECO:0000313" key="3">
    <source>
        <dbReference type="Proteomes" id="UP000716291"/>
    </source>
</evidence>
<dbReference type="EMBL" id="JAANQT010005309">
    <property type="protein sequence ID" value="KAG1295110.1"/>
    <property type="molecule type" value="Genomic_DNA"/>
</dbReference>
<proteinExistence type="predicted"/>